<dbReference type="HOGENOM" id="CLU_2866397_0_0_0"/>
<dbReference type="AlphaFoldDB" id="G7V8N5"/>
<dbReference type="KEGG" id="tli:Tlie_1775"/>
<reference evidence="1 2" key="2">
    <citation type="journal article" date="2012" name="Stand. Genomic Sci.">
        <title>Genome sequence of the moderately thermophilic, amino-acid-degrading and sulfur-reducing bacterium Thermovirga lienii type strain (Cas60314(T)).</title>
        <authorList>
            <person name="Goker M."/>
            <person name="Saunders E."/>
            <person name="Lapidus A."/>
            <person name="Nolan M."/>
            <person name="Lucas S."/>
            <person name="Hammon N."/>
            <person name="Deshpande S."/>
            <person name="Cheng J.F."/>
            <person name="Han C."/>
            <person name="Tapia R."/>
            <person name="Goodwin L.A."/>
            <person name="Pitluck S."/>
            <person name="Liolios K."/>
            <person name="Mavromatis K."/>
            <person name="Pagani I."/>
            <person name="Ivanova N."/>
            <person name="Mikhailova N."/>
            <person name="Pati A."/>
            <person name="Chen A."/>
            <person name="Palaniappan K."/>
            <person name="Land M."/>
            <person name="Chang Y.J."/>
            <person name="Jeffries C.D."/>
            <person name="Brambilla E.M."/>
            <person name="Rohde M."/>
            <person name="Spring S."/>
            <person name="Detter J.C."/>
            <person name="Woyke T."/>
            <person name="Bristow J."/>
            <person name="Eisen J.A."/>
            <person name="Markowitz V."/>
            <person name="Hugenholtz P."/>
            <person name="Kyrpides N.C."/>
            <person name="Klenk H.P."/>
        </authorList>
    </citation>
    <scope>NUCLEOTIDE SEQUENCE [LARGE SCALE GENOMIC DNA]</scope>
    <source>
        <strain evidence="2">ATCC BAA-1197 / DSM 17291 / Cas60314</strain>
    </source>
</reference>
<reference evidence="2" key="1">
    <citation type="submission" date="2011-10" db="EMBL/GenBank/DDBJ databases">
        <title>The complete genome of chromosome of Thermovirga lienii DSM 17291.</title>
        <authorList>
            <consortium name="US DOE Joint Genome Institute (JGI-PGF)"/>
            <person name="Lucas S."/>
            <person name="Copeland A."/>
            <person name="Lapidus A."/>
            <person name="Glavina del Rio T."/>
            <person name="Dalin E."/>
            <person name="Tice H."/>
            <person name="Bruce D."/>
            <person name="Goodwin L."/>
            <person name="Pitluck S."/>
            <person name="Peters L."/>
            <person name="Mikhailova N."/>
            <person name="Saunders E."/>
            <person name="Kyrpides N."/>
            <person name="Mavromatis K."/>
            <person name="Ivanova N."/>
            <person name="Last F.I."/>
            <person name="Brettin T."/>
            <person name="Detter J.C."/>
            <person name="Han C."/>
            <person name="Larimer F."/>
            <person name="Land M."/>
            <person name="Hauser L."/>
            <person name="Markowitz V."/>
            <person name="Cheng J.-F."/>
            <person name="Hugenholtz P."/>
            <person name="Woyke T."/>
            <person name="Wu D."/>
            <person name="Spring S."/>
            <person name="Schroeder M."/>
            <person name="Brambilla E.-M."/>
            <person name="Klenk H.-P."/>
            <person name="Eisen J.A."/>
        </authorList>
    </citation>
    <scope>NUCLEOTIDE SEQUENCE [LARGE SCALE GENOMIC DNA]</scope>
    <source>
        <strain evidence="2">ATCC BAA-1197 / DSM 17291 / Cas60314</strain>
    </source>
</reference>
<evidence type="ECO:0000313" key="1">
    <source>
        <dbReference type="EMBL" id="AER67496.1"/>
    </source>
</evidence>
<name>G7V8N5_THELD</name>
<organism evidence="1 2">
    <name type="scientific">Thermovirga lienii (strain ATCC BAA-1197 / DSM 17291 / Cas60314)</name>
    <dbReference type="NCBI Taxonomy" id="580340"/>
    <lineage>
        <taxon>Bacteria</taxon>
        <taxon>Thermotogati</taxon>
        <taxon>Synergistota</taxon>
        <taxon>Synergistia</taxon>
        <taxon>Synergistales</taxon>
        <taxon>Thermovirgaceae</taxon>
        <taxon>Thermovirga</taxon>
    </lineage>
</organism>
<evidence type="ECO:0000313" key="2">
    <source>
        <dbReference type="Proteomes" id="UP000005868"/>
    </source>
</evidence>
<dbReference type="STRING" id="580340.Tlie_1775"/>
<protein>
    <submittedName>
        <fullName evidence="1">Uncharacterized protein</fullName>
    </submittedName>
</protein>
<keyword evidence="2" id="KW-1185">Reference proteome</keyword>
<dbReference type="Proteomes" id="UP000005868">
    <property type="component" value="Chromosome"/>
</dbReference>
<proteinExistence type="predicted"/>
<dbReference type="EMBL" id="CP003096">
    <property type="protein sequence ID" value="AER67496.1"/>
    <property type="molecule type" value="Genomic_DNA"/>
</dbReference>
<accession>G7V8N5</accession>
<sequence length="58" mass="6777">MGKPENTESFTPYEVQGEEVTCWISKEAMDFFEETGKMPDGSYLFFVEGVGRLRLWFE</sequence>
<gene>
    <name evidence="1" type="ordered locus">Tlie_1775</name>
</gene>